<dbReference type="Gene3D" id="1.10.10.10">
    <property type="entry name" value="Winged helix-like DNA-binding domain superfamily/Winged helix DNA-binding domain"/>
    <property type="match status" value="1"/>
</dbReference>
<sequence>MDIRDEDLRAIARVWHELAEIPAAQSDEALIHCFAQLARIIGASNVFWVGAARATEVAGATEVTDDRLRGWRPRAVRHLHRDSMRDRIVADLQRQFKANTVDPQTQALVTGAGTTRAFLRRQLVDNETWESSWILNEGMRPLGIEHRLVGAHAVDPRVETYIGLDRGPREQPFAERERDLLYLFLLGCPGFHREQALAHGLAQPSLTAREREVLHLLLTDLSEREIGEALGLTWRTTHQYVVAVLKKFGVKGRLGLMAHWLRHRSNGAPP</sequence>
<feature type="domain" description="HTH luxR-type" evidence="1">
    <location>
        <begin position="199"/>
        <end position="264"/>
    </location>
</feature>
<gene>
    <name evidence="2" type="ORF">SAMN05444159_0083</name>
</gene>
<dbReference type="GO" id="GO:0006355">
    <property type="term" value="P:regulation of DNA-templated transcription"/>
    <property type="evidence" value="ECO:0007669"/>
    <property type="project" value="InterPro"/>
</dbReference>
<dbReference type="InterPro" id="IPR000792">
    <property type="entry name" value="Tscrpt_reg_LuxR_C"/>
</dbReference>
<dbReference type="PROSITE" id="PS50043">
    <property type="entry name" value="HTH_LUXR_2"/>
    <property type="match status" value="1"/>
</dbReference>
<dbReference type="Proteomes" id="UP000189935">
    <property type="component" value="Chromosome I"/>
</dbReference>
<organism evidence="2 3">
    <name type="scientific">Bradyrhizobium lablabi</name>
    <dbReference type="NCBI Taxonomy" id="722472"/>
    <lineage>
        <taxon>Bacteria</taxon>
        <taxon>Pseudomonadati</taxon>
        <taxon>Pseudomonadota</taxon>
        <taxon>Alphaproteobacteria</taxon>
        <taxon>Hyphomicrobiales</taxon>
        <taxon>Nitrobacteraceae</taxon>
        <taxon>Bradyrhizobium</taxon>
    </lineage>
</organism>
<evidence type="ECO:0000313" key="3">
    <source>
        <dbReference type="Proteomes" id="UP000189935"/>
    </source>
</evidence>
<dbReference type="RefSeq" id="WP_079536028.1">
    <property type="nucleotide sequence ID" value="NZ_LT670844.1"/>
</dbReference>
<protein>
    <submittedName>
        <fullName evidence="2">Regulatory protein, luxR family</fullName>
    </submittedName>
</protein>
<dbReference type="InterPro" id="IPR036388">
    <property type="entry name" value="WH-like_DNA-bd_sf"/>
</dbReference>
<dbReference type="OrthoDB" id="256105at2"/>
<dbReference type="SMART" id="SM00421">
    <property type="entry name" value="HTH_LUXR"/>
    <property type="match status" value="1"/>
</dbReference>
<proteinExistence type="predicted"/>
<evidence type="ECO:0000259" key="1">
    <source>
        <dbReference type="PROSITE" id="PS50043"/>
    </source>
</evidence>
<dbReference type="InterPro" id="IPR016032">
    <property type="entry name" value="Sig_transdc_resp-reg_C-effctor"/>
</dbReference>
<evidence type="ECO:0000313" key="2">
    <source>
        <dbReference type="EMBL" id="SHJ24828.1"/>
    </source>
</evidence>
<dbReference type="Pfam" id="PF00196">
    <property type="entry name" value="GerE"/>
    <property type="match status" value="1"/>
</dbReference>
<dbReference type="GO" id="GO:0003677">
    <property type="term" value="F:DNA binding"/>
    <property type="evidence" value="ECO:0007669"/>
    <property type="project" value="InterPro"/>
</dbReference>
<dbReference type="EMBL" id="LT670844">
    <property type="protein sequence ID" value="SHJ24828.1"/>
    <property type="molecule type" value="Genomic_DNA"/>
</dbReference>
<reference evidence="2 3" key="1">
    <citation type="submission" date="2016-11" db="EMBL/GenBank/DDBJ databases">
        <authorList>
            <person name="Jaros S."/>
            <person name="Januszkiewicz K."/>
            <person name="Wedrychowicz H."/>
        </authorList>
    </citation>
    <scope>NUCLEOTIDE SEQUENCE [LARGE SCALE GENOMIC DNA]</scope>
    <source>
        <strain evidence="2 3">GAS499</strain>
    </source>
</reference>
<dbReference type="SUPFAM" id="SSF46894">
    <property type="entry name" value="C-terminal effector domain of the bipartite response regulators"/>
    <property type="match status" value="1"/>
</dbReference>
<name>A0A1M6HRP5_9BRAD</name>
<accession>A0A1M6HRP5</accession>
<dbReference type="AlphaFoldDB" id="A0A1M6HRP5"/>